<accession>A0A0F7ZXW3</accession>
<dbReference type="AlphaFoldDB" id="A0A0F7ZXW3"/>
<dbReference type="EMBL" id="KQ030575">
    <property type="protein sequence ID" value="KJZ71422.1"/>
    <property type="molecule type" value="Genomic_DNA"/>
</dbReference>
<evidence type="ECO:0000313" key="1">
    <source>
        <dbReference type="EMBL" id="KJZ71422.1"/>
    </source>
</evidence>
<keyword evidence="2" id="KW-1185">Reference proteome</keyword>
<name>A0A0F7ZXW3_9HYPO</name>
<proteinExistence type="predicted"/>
<protein>
    <submittedName>
        <fullName evidence="1">Uncharacterized protein</fullName>
    </submittedName>
</protein>
<evidence type="ECO:0000313" key="2">
    <source>
        <dbReference type="Proteomes" id="UP000054481"/>
    </source>
</evidence>
<sequence length="268" mass="30601">MATDNLSYRQVLSLLGYGNPSLARTMLLTYDVAAFIKAIRPAKERLSDAQTSSDAFSQLARWFLDSHGRDRIYWPEGRWTLSYPRDGMQIFDLMTVLFLRSYEKIQGLYGVAEDLVDWGSHSGTKLYLDTTAVMSYDETLELFLKPRIVGITTFTYSVGDLQGIAMKSFAWSPRLDFQARSLADLVLELPGGRDASGLRITFSGPGFSIRGHAYDERDFARLQYEFNDQIDRIFVGRGRQALVRDQNVHVQILIIRKDRPPSTWIFNT</sequence>
<organism evidence="1 2">
    <name type="scientific">Hirsutella minnesotensis 3608</name>
    <dbReference type="NCBI Taxonomy" id="1043627"/>
    <lineage>
        <taxon>Eukaryota</taxon>
        <taxon>Fungi</taxon>
        <taxon>Dikarya</taxon>
        <taxon>Ascomycota</taxon>
        <taxon>Pezizomycotina</taxon>
        <taxon>Sordariomycetes</taxon>
        <taxon>Hypocreomycetidae</taxon>
        <taxon>Hypocreales</taxon>
        <taxon>Ophiocordycipitaceae</taxon>
        <taxon>Hirsutella</taxon>
    </lineage>
</organism>
<gene>
    <name evidence="1" type="ORF">HIM_09210</name>
</gene>
<reference evidence="1 2" key="1">
    <citation type="journal article" date="2014" name="Genome Biol. Evol.">
        <title>Comparative genomics and transcriptomics analyses reveal divergent lifestyle features of nematode endoparasitic fungus Hirsutella minnesotensis.</title>
        <authorList>
            <person name="Lai Y."/>
            <person name="Liu K."/>
            <person name="Zhang X."/>
            <person name="Zhang X."/>
            <person name="Li K."/>
            <person name="Wang N."/>
            <person name="Shu C."/>
            <person name="Wu Y."/>
            <person name="Wang C."/>
            <person name="Bushley K.E."/>
            <person name="Xiang M."/>
            <person name="Liu X."/>
        </authorList>
    </citation>
    <scope>NUCLEOTIDE SEQUENCE [LARGE SCALE GENOMIC DNA]</scope>
    <source>
        <strain evidence="1 2">3608</strain>
    </source>
</reference>
<dbReference type="Proteomes" id="UP000054481">
    <property type="component" value="Unassembled WGS sequence"/>
</dbReference>